<keyword evidence="5" id="KW-0547">Nucleotide-binding</keyword>
<feature type="transmembrane region" description="Helical" evidence="9">
    <location>
        <begin position="240"/>
        <end position="260"/>
    </location>
</feature>
<dbReference type="Pfam" id="PF00005">
    <property type="entry name" value="ABC_tran"/>
    <property type="match status" value="2"/>
</dbReference>
<keyword evidence="3" id="KW-0813">Transport</keyword>
<dbReference type="GO" id="GO:0005524">
    <property type="term" value="F:ATP binding"/>
    <property type="evidence" value="ECO:0007669"/>
    <property type="project" value="UniProtKB-KW"/>
</dbReference>
<dbReference type="PROSITE" id="PS00211">
    <property type="entry name" value="ABC_TRANSPORTER_1"/>
    <property type="match status" value="1"/>
</dbReference>
<dbReference type="FunFam" id="3.40.50.300:FF:000997">
    <property type="entry name" value="Multidrug resistance-associated protein 1"/>
    <property type="match status" value="1"/>
</dbReference>
<accession>A0A821A3R6</accession>
<keyword evidence="6" id="KW-0067">ATP-binding</keyword>
<dbReference type="FunFam" id="1.20.1560.10:FF:000010">
    <property type="entry name" value="Multidrug resistance-associated ABC transporter"/>
    <property type="match status" value="1"/>
</dbReference>
<protein>
    <submittedName>
        <fullName evidence="12">Uncharacterized protein</fullName>
    </submittedName>
</protein>
<feature type="domain" description="ABC transporter" evidence="10">
    <location>
        <begin position="412"/>
        <end position="636"/>
    </location>
</feature>
<feature type="transmembrane region" description="Helical" evidence="9">
    <location>
        <begin position="682"/>
        <end position="704"/>
    </location>
</feature>
<dbReference type="InterPro" id="IPR011527">
    <property type="entry name" value="ABC1_TM_dom"/>
</dbReference>
<dbReference type="GO" id="GO:0016887">
    <property type="term" value="F:ATP hydrolysis activity"/>
    <property type="evidence" value="ECO:0007669"/>
    <property type="project" value="InterPro"/>
</dbReference>
<keyword evidence="4 9" id="KW-0812">Transmembrane</keyword>
<evidence type="ECO:0000256" key="3">
    <source>
        <dbReference type="ARBA" id="ARBA00022448"/>
    </source>
</evidence>
<dbReference type="GO" id="GO:0140359">
    <property type="term" value="F:ABC-type transporter activity"/>
    <property type="evidence" value="ECO:0007669"/>
    <property type="project" value="InterPro"/>
</dbReference>
<keyword evidence="7 9" id="KW-1133">Transmembrane helix</keyword>
<dbReference type="CDD" id="cd18579">
    <property type="entry name" value="ABC_6TM_ABCC_D1"/>
    <property type="match status" value="1"/>
</dbReference>
<evidence type="ECO:0000256" key="9">
    <source>
        <dbReference type="SAM" id="Phobius"/>
    </source>
</evidence>
<dbReference type="InterPro" id="IPR003593">
    <property type="entry name" value="AAA+_ATPase"/>
</dbReference>
<dbReference type="PANTHER" id="PTHR24223">
    <property type="entry name" value="ATP-BINDING CASSETTE SUB-FAMILY C"/>
    <property type="match status" value="1"/>
</dbReference>
<dbReference type="CDD" id="cd03244">
    <property type="entry name" value="ABCC_MRP_domain2"/>
    <property type="match status" value="1"/>
</dbReference>
<dbReference type="CDD" id="cd18580">
    <property type="entry name" value="ABC_6TM_ABCC_D2"/>
    <property type="match status" value="1"/>
</dbReference>
<dbReference type="FunFam" id="3.40.50.300:FF:000163">
    <property type="entry name" value="Multidrug resistance-associated protein member 4"/>
    <property type="match status" value="1"/>
</dbReference>
<dbReference type="Pfam" id="PF00664">
    <property type="entry name" value="ABC_membrane"/>
    <property type="match status" value="2"/>
</dbReference>
<dbReference type="FunFam" id="1.20.1560.10:FF:000006">
    <property type="entry name" value="ATP-binding cassette, sub-family C (CFTR/MRP), member 9"/>
    <property type="match status" value="1"/>
</dbReference>
<dbReference type="GO" id="GO:0016020">
    <property type="term" value="C:membrane"/>
    <property type="evidence" value="ECO:0007669"/>
    <property type="project" value="UniProtKB-SubCell"/>
</dbReference>
<dbReference type="Gene3D" id="3.40.50.300">
    <property type="entry name" value="P-loop containing nucleotide triphosphate hydrolases"/>
    <property type="match status" value="2"/>
</dbReference>
<feature type="transmembrane region" description="Helical" evidence="9">
    <location>
        <begin position="323"/>
        <end position="344"/>
    </location>
</feature>
<reference evidence="12" key="1">
    <citation type="submission" date="2021-02" db="EMBL/GenBank/DDBJ databases">
        <authorList>
            <person name="Nowell W R."/>
        </authorList>
    </citation>
    <scope>NUCLEOTIDE SEQUENCE</scope>
</reference>
<name>A0A821A3R6_9BILA</name>
<dbReference type="InterPro" id="IPR036640">
    <property type="entry name" value="ABC1_TM_sf"/>
</dbReference>
<evidence type="ECO:0000256" key="6">
    <source>
        <dbReference type="ARBA" id="ARBA00022840"/>
    </source>
</evidence>
<evidence type="ECO:0000259" key="11">
    <source>
        <dbReference type="PROSITE" id="PS50929"/>
    </source>
</evidence>
<dbReference type="SUPFAM" id="SSF52540">
    <property type="entry name" value="P-loop containing nucleoside triphosphate hydrolases"/>
    <property type="match status" value="2"/>
</dbReference>
<dbReference type="InterPro" id="IPR027417">
    <property type="entry name" value="P-loop_NTPase"/>
</dbReference>
<evidence type="ECO:0000256" key="2">
    <source>
        <dbReference type="ARBA" id="ARBA00009726"/>
    </source>
</evidence>
<evidence type="ECO:0000256" key="8">
    <source>
        <dbReference type="ARBA" id="ARBA00023136"/>
    </source>
</evidence>
<dbReference type="PANTHER" id="PTHR24223:SF456">
    <property type="entry name" value="MULTIDRUG RESISTANCE-ASSOCIATED PROTEIN LETHAL(2)03659"/>
    <property type="match status" value="1"/>
</dbReference>
<dbReference type="InterPro" id="IPR017871">
    <property type="entry name" value="ABC_transporter-like_CS"/>
</dbReference>
<feature type="transmembrane region" description="Helical" evidence="9">
    <location>
        <begin position="725"/>
        <end position="751"/>
    </location>
</feature>
<feature type="transmembrane region" description="Helical" evidence="9">
    <location>
        <begin position="135"/>
        <end position="157"/>
    </location>
</feature>
<dbReference type="InterPro" id="IPR044726">
    <property type="entry name" value="ABCC_6TM_D2"/>
</dbReference>
<dbReference type="Proteomes" id="UP000663848">
    <property type="component" value="Unassembled WGS sequence"/>
</dbReference>
<evidence type="ECO:0000256" key="5">
    <source>
        <dbReference type="ARBA" id="ARBA00022741"/>
    </source>
</evidence>
<dbReference type="EMBL" id="CAJOBR010001036">
    <property type="protein sequence ID" value="CAF4571474.1"/>
    <property type="molecule type" value="Genomic_DNA"/>
</dbReference>
<feature type="domain" description="ABC transmembrane type-1" evidence="11">
    <location>
        <begin position="88"/>
        <end position="369"/>
    </location>
</feature>
<dbReference type="PROSITE" id="PS50893">
    <property type="entry name" value="ABC_TRANSPORTER_2"/>
    <property type="match status" value="2"/>
</dbReference>
<feature type="transmembrane region" description="Helical" evidence="9">
    <location>
        <begin position="7"/>
        <end position="27"/>
    </location>
</feature>
<feature type="domain" description="ABC transmembrane type-1" evidence="11">
    <location>
        <begin position="727"/>
        <end position="966"/>
    </location>
</feature>
<comment type="subcellular location">
    <subcellularLocation>
        <location evidence="1">Membrane</location>
        <topology evidence="1">Multi-pass membrane protein</topology>
    </subcellularLocation>
</comment>
<comment type="similarity">
    <text evidence="2">Belongs to the ABC transporter superfamily. ABCC family. Conjugate transporter (TC 3.A.1.208) subfamily.</text>
</comment>
<proteinExistence type="inferred from homology"/>
<dbReference type="SMART" id="SM00382">
    <property type="entry name" value="AAA"/>
    <property type="match status" value="2"/>
</dbReference>
<keyword evidence="8 9" id="KW-0472">Membrane</keyword>
<evidence type="ECO:0000313" key="13">
    <source>
        <dbReference type="Proteomes" id="UP000663848"/>
    </source>
</evidence>
<dbReference type="SUPFAM" id="SSF90123">
    <property type="entry name" value="ABC transporter transmembrane region"/>
    <property type="match status" value="2"/>
</dbReference>
<feature type="non-terminal residue" evidence="12">
    <location>
        <position position="1"/>
    </location>
</feature>
<evidence type="ECO:0000256" key="7">
    <source>
        <dbReference type="ARBA" id="ARBA00022989"/>
    </source>
</evidence>
<feature type="transmembrane region" description="Helical" evidence="9">
    <location>
        <begin position="823"/>
        <end position="839"/>
    </location>
</feature>
<dbReference type="InterPro" id="IPR050173">
    <property type="entry name" value="ABC_transporter_C-like"/>
</dbReference>
<comment type="caution">
    <text evidence="12">The sequence shown here is derived from an EMBL/GenBank/DDBJ whole genome shotgun (WGS) entry which is preliminary data.</text>
</comment>
<dbReference type="InterPro" id="IPR003439">
    <property type="entry name" value="ABC_transporter-like_ATP-bd"/>
</dbReference>
<dbReference type="PROSITE" id="PS50929">
    <property type="entry name" value="ABC_TM1F"/>
    <property type="match status" value="2"/>
</dbReference>
<evidence type="ECO:0000256" key="1">
    <source>
        <dbReference type="ARBA" id="ARBA00004141"/>
    </source>
</evidence>
<evidence type="ECO:0000256" key="4">
    <source>
        <dbReference type="ARBA" id="ARBA00022692"/>
    </source>
</evidence>
<dbReference type="CDD" id="cd03250">
    <property type="entry name" value="ABCC_MRP_domain1"/>
    <property type="match status" value="1"/>
</dbReference>
<sequence length="1270" mass="143999">MERQSSRFDWAHSSILRFFHVLFWWWLNPVLSLGYKRDLTDEDLDDLSANDKCSSLLDKLSYYSDNNLWMTNTTTWHIVMKAFWKQSVFVIFLLLPYNASRVAQPLLLREIVLYIISQKSHSESSTTFFENYRGYIYALGLFLCSAIQAILHQQAYFRTTRMGMRIRNALLSTIYKRLLSLNLASLQQSTTSAQLINLVANDASKFEDFSQYMHYLWEAPLQAIIAFCLIWQSIGIIPTLFGYGILVLLVPLQLAFGRIFRRYRKKTMTCADKRVQAINELVNGCQIVKMYNWEKPIEQRVHNLRQHEFASILRASRLRAINMGLYFSSLPLISLATFGGYWFMNHNLKPVDIFTALSFFGMIRGPVTSYLPTAIERFGEMLAASKRIDTFMRLTKIQEQKIADTRLGTTVIQMNNASFSWTKTICLANLKMNIESGTLVGIVGPVGAGKSSLLGAILGEMTLINGDSRVLGSFAYAAQSPWIFADTIRANILLGKPLDEQRYTNVIQACCLDIDLHSFGDAGDLTMVGEKGVNISGGQKARIALARTLYADADIYLFDDPLAAVDQKVAQQIFDQCIGPNGLLKEKTRLLVTHQTYFLHEAIDQVIFLKDGQIDPDGQLEPNKQMQSTTNDDDDAEQALQPLLFDVSKTTTDNKPIVVNETAAIGSVNWSIWYKLFSSTSFGGFGFCLLILIMIIGEAIFDVSNRWLSLWSAKSAEEQKLPINMNIFLSLTLGTLIIALIRAQVFFHLILHGSNHFHNSMLSGILYTSLRFFESNPSGRILNRVSKDQQVIDELLPVTLFDALQLLLMTLGTLVVIGIVNPWALLILIPLLPAFWWYRRFYLRSSRQIKRLESITRSPVYALFSSSLQGGLSTIRAFNVQEDFIQLFINRIDTNSRAFFILIAAVRWFGLRLDLMTSLLSLITSALTIALRHRIDPSSAALSLMYCINLTMLFQWAVRQSAEAENYMTSAERIYEYVQLEPEENENNTNLLVQPPDNAEAENYMTSAERIYEYVQLEPEENENNTNLLVQPPDNWPDHGNIEFSQYSMRYRAGLDHVLNNIDLHIETKEKIGIIGRTGAGKSSLFQAMFRLIDQNSVSGRISIDGFDIKSIPLHHLRSRLSVIPQTPILFAGTLRYNLDPFEQYTDEQCLLALESVQLKHIISNNSEGLHQLVAESGSNFSTGQCQLLCVARAILKQSKILMIDEATANVDQTTDSLIQNVIAEKFKDRTILTIAHRLNTVAKSDRIIVMHQGKILDFDVPQNILPKYG</sequence>
<evidence type="ECO:0000313" key="12">
    <source>
        <dbReference type="EMBL" id="CAF4571474.1"/>
    </source>
</evidence>
<dbReference type="InterPro" id="IPR044746">
    <property type="entry name" value="ABCC_6TM_D1"/>
</dbReference>
<feature type="transmembrane region" description="Helical" evidence="9">
    <location>
        <begin position="215"/>
        <end position="234"/>
    </location>
</feature>
<organism evidence="12 13">
    <name type="scientific">Rotaria socialis</name>
    <dbReference type="NCBI Taxonomy" id="392032"/>
    <lineage>
        <taxon>Eukaryota</taxon>
        <taxon>Metazoa</taxon>
        <taxon>Spiralia</taxon>
        <taxon>Gnathifera</taxon>
        <taxon>Rotifera</taxon>
        <taxon>Eurotatoria</taxon>
        <taxon>Bdelloidea</taxon>
        <taxon>Philodinida</taxon>
        <taxon>Philodinidae</taxon>
        <taxon>Rotaria</taxon>
    </lineage>
</organism>
<dbReference type="AlphaFoldDB" id="A0A821A3R6"/>
<dbReference type="Gene3D" id="1.20.1560.10">
    <property type="entry name" value="ABC transporter type 1, transmembrane domain"/>
    <property type="match status" value="2"/>
</dbReference>
<evidence type="ECO:0000259" key="10">
    <source>
        <dbReference type="PROSITE" id="PS50893"/>
    </source>
</evidence>
<feature type="transmembrane region" description="Helical" evidence="9">
    <location>
        <begin position="898"/>
        <end position="927"/>
    </location>
</feature>
<feature type="domain" description="ABC transporter" evidence="10">
    <location>
        <begin position="1042"/>
        <end position="1270"/>
    </location>
</feature>
<gene>
    <name evidence="12" type="ORF">QYT958_LOCUS9659</name>
</gene>